<evidence type="ECO:0000256" key="1">
    <source>
        <dbReference type="SAM" id="MobiDB-lite"/>
    </source>
</evidence>
<evidence type="ECO:0000313" key="2">
    <source>
        <dbReference type="EMBL" id="PJJ44211.1"/>
    </source>
</evidence>
<sequence>MPTQRELQRELLAKNPHYSAGQAKAVAKKMIYLEKNVGFENLRIRGLTSDPTAREAVWNLEEAEREKNREAKKNTAPVHPRQETRTEAA</sequence>
<evidence type="ECO:0000313" key="3">
    <source>
        <dbReference type="Proteomes" id="UP000229263"/>
    </source>
</evidence>
<feature type="compositionally biased region" description="Basic and acidic residues" evidence="1">
    <location>
        <begin position="62"/>
        <end position="73"/>
    </location>
</feature>
<name>A0ABX4N159_9MICC</name>
<comment type="caution">
    <text evidence="2">The sequence shown here is derived from an EMBL/GenBank/DDBJ whole genome shotgun (WGS) entry which is preliminary data.</text>
</comment>
<keyword evidence="3" id="KW-1185">Reference proteome</keyword>
<accession>A0ABX4N159</accession>
<proteinExistence type="predicted"/>
<gene>
    <name evidence="2" type="ORF">ATK23_1439</name>
</gene>
<feature type="compositionally biased region" description="Basic and acidic residues" evidence="1">
    <location>
        <begin position="80"/>
        <end position="89"/>
    </location>
</feature>
<protein>
    <submittedName>
        <fullName evidence="2">Uncharacterized protein</fullName>
    </submittedName>
</protein>
<dbReference type="Proteomes" id="UP000229263">
    <property type="component" value="Unassembled WGS sequence"/>
</dbReference>
<dbReference type="EMBL" id="PGEY01000001">
    <property type="protein sequence ID" value="PJJ44211.1"/>
    <property type="molecule type" value="Genomic_DNA"/>
</dbReference>
<organism evidence="2 3">
    <name type="scientific">Glutamicibacter mysorens</name>
    <dbReference type="NCBI Taxonomy" id="257984"/>
    <lineage>
        <taxon>Bacteria</taxon>
        <taxon>Bacillati</taxon>
        <taxon>Actinomycetota</taxon>
        <taxon>Actinomycetes</taxon>
        <taxon>Micrococcales</taxon>
        <taxon>Micrococcaceae</taxon>
        <taxon>Glutamicibacter</taxon>
    </lineage>
</organism>
<feature type="region of interest" description="Disordered" evidence="1">
    <location>
        <begin position="62"/>
        <end position="89"/>
    </location>
</feature>
<reference evidence="2 3" key="1">
    <citation type="submission" date="2017-11" db="EMBL/GenBank/DDBJ databases">
        <title>Sequencing the genomes of 1000 actinobacteria strains.</title>
        <authorList>
            <person name="Klenk H.-P."/>
        </authorList>
    </citation>
    <scope>NUCLEOTIDE SEQUENCE [LARGE SCALE GENOMIC DNA]</scope>
    <source>
        <strain evidence="2 3">DSM 12798</strain>
    </source>
</reference>